<dbReference type="Gene3D" id="3.40.309.10">
    <property type="entry name" value="Aldehyde Dehydrogenase, Chain A, domain 2"/>
    <property type="match status" value="1"/>
</dbReference>
<evidence type="ECO:0000256" key="1">
    <source>
        <dbReference type="ARBA" id="ARBA00004985"/>
    </source>
</evidence>
<evidence type="ECO:0000256" key="6">
    <source>
        <dbReference type="ARBA" id="ARBA00023002"/>
    </source>
</evidence>
<dbReference type="HAMAP" id="MF_00412">
    <property type="entry name" value="ProA"/>
    <property type="match status" value="1"/>
</dbReference>
<dbReference type="NCBIfam" id="NF001221">
    <property type="entry name" value="PRK00197.1"/>
    <property type="match status" value="1"/>
</dbReference>
<comment type="catalytic activity">
    <reaction evidence="7">
        <text>L-glutamate 5-semialdehyde + phosphate + NADP(+) = L-glutamyl 5-phosphate + NADPH + H(+)</text>
        <dbReference type="Rhea" id="RHEA:19541"/>
        <dbReference type="ChEBI" id="CHEBI:15378"/>
        <dbReference type="ChEBI" id="CHEBI:43474"/>
        <dbReference type="ChEBI" id="CHEBI:57783"/>
        <dbReference type="ChEBI" id="CHEBI:58066"/>
        <dbReference type="ChEBI" id="CHEBI:58274"/>
        <dbReference type="ChEBI" id="CHEBI:58349"/>
        <dbReference type="EC" id="1.2.1.41"/>
    </reaction>
</comment>
<evidence type="ECO:0000256" key="3">
    <source>
        <dbReference type="ARBA" id="ARBA00022605"/>
    </source>
</evidence>
<dbReference type="UniPathway" id="UPA00098">
    <property type="reaction ID" value="UER00360"/>
</dbReference>
<evidence type="ECO:0000256" key="8">
    <source>
        <dbReference type="ARBA" id="ARBA00059423"/>
    </source>
</evidence>
<organism evidence="14">
    <name type="scientific">Phaeocystis antarctica</name>
    <dbReference type="NCBI Taxonomy" id="33657"/>
    <lineage>
        <taxon>Eukaryota</taxon>
        <taxon>Haptista</taxon>
        <taxon>Haptophyta</taxon>
        <taxon>Prymnesiophyceae</taxon>
        <taxon>Phaeocystales</taxon>
        <taxon>Phaeocystaceae</taxon>
        <taxon>Phaeocystis</taxon>
    </lineage>
</organism>
<dbReference type="GO" id="GO:0055129">
    <property type="term" value="P:L-proline biosynthetic process"/>
    <property type="evidence" value="ECO:0007669"/>
    <property type="project" value="UniProtKB-UniPathway"/>
</dbReference>
<evidence type="ECO:0000256" key="4">
    <source>
        <dbReference type="ARBA" id="ARBA00022650"/>
    </source>
</evidence>
<dbReference type="CDD" id="cd07079">
    <property type="entry name" value="ALDH_F18-19_ProA-GPR"/>
    <property type="match status" value="1"/>
</dbReference>
<dbReference type="Pfam" id="PF00171">
    <property type="entry name" value="Aldedh"/>
    <property type="match status" value="1"/>
</dbReference>
<dbReference type="InterPro" id="IPR000965">
    <property type="entry name" value="GPR_dom"/>
</dbReference>
<evidence type="ECO:0000256" key="11">
    <source>
        <dbReference type="ARBA" id="ARBA00077451"/>
    </source>
</evidence>
<dbReference type="PROSITE" id="PS01223">
    <property type="entry name" value="PROA"/>
    <property type="match status" value="1"/>
</dbReference>
<dbReference type="NCBIfam" id="TIGR00407">
    <property type="entry name" value="proA"/>
    <property type="match status" value="1"/>
</dbReference>
<evidence type="ECO:0000313" key="14">
    <source>
        <dbReference type="EMBL" id="CAD8511250.1"/>
    </source>
</evidence>
<keyword evidence="12" id="KW-0472">Membrane</keyword>
<sequence length="482" mass="50761">MPAAQPKAASKDLAKNVKEARVAARAMAALSAADREKALSAMRAALEQQRDVIEKANAIDIASAKTNSLSDALQGRLNVSGKKFDGMLSKVDEVKAVPDPLGVVSRKTELDKGLELSRVACPIGVICVIFESRPEAAVQIASLTIRSGNAVILKGGKEAANTNAALVHAMQCGLTASGVMPASAVQLVQSREEIGELLQMHGQIDLIVPRGSNELVSHIMKNTSIPVLGHADGICSVYLDESAVVETAVRVAVDSKTDYPVACNAAEKLVVHRGALKTALPAVCEALLAKGVELRADDESFALLSARVPAAVREGKLKRATPQDFRTEFGGLVMAVKVVENLGDAANHINEHSSHHTDCIVAADAAAVEYFMRHIDSAGVYANASTRFADGQRYGFGAEVGVSTNRIHARGPVGVEGLLIYKYLLYGEGQIAAEYSSGAKSFKHNQMPLDKDAKPEFSLGARGVLVVAAAAVALGAMLGMRR</sequence>
<feature type="domain" description="Aldehyde dehydrogenase" evidence="13">
    <location>
        <begin position="5"/>
        <end position="287"/>
    </location>
</feature>
<gene>
    <name evidence="14" type="ORF">PANT1444_LOCUS20905</name>
</gene>
<keyword evidence="5" id="KW-0521">NADP</keyword>
<dbReference type="AlphaFoldDB" id="A0A7S0I574"/>
<dbReference type="EMBL" id="HBEP01036938">
    <property type="protein sequence ID" value="CAD8511250.1"/>
    <property type="molecule type" value="Transcribed_RNA"/>
</dbReference>
<evidence type="ECO:0000256" key="5">
    <source>
        <dbReference type="ARBA" id="ARBA00022857"/>
    </source>
</evidence>
<dbReference type="InterPro" id="IPR015590">
    <property type="entry name" value="Aldehyde_DH_dom"/>
</dbReference>
<dbReference type="FunFam" id="3.40.309.10:FF:000006">
    <property type="entry name" value="Gamma-glutamyl phosphate reductase"/>
    <property type="match status" value="1"/>
</dbReference>
<dbReference type="SUPFAM" id="SSF53720">
    <property type="entry name" value="ALDH-like"/>
    <property type="match status" value="1"/>
</dbReference>
<dbReference type="InterPro" id="IPR016161">
    <property type="entry name" value="Ald_DH/histidinol_DH"/>
</dbReference>
<evidence type="ECO:0000256" key="12">
    <source>
        <dbReference type="SAM" id="Phobius"/>
    </source>
</evidence>
<dbReference type="InterPro" id="IPR020593">
    <property type="entry name" value="G-glutamylP_reductase_CS"/>
</dbReference>
<comment type="similarity">
    <text evidence="9">Belongs to the gamma-glutamyl phosphate reductase family.</text>
</comment>
<keyword evidence="3" id="KW-0028">Amino-acid biosynthesis</keyword>
<dbReference type="PANTHER" id="PTHR11063">
    <property type="entry name" value="GLUTAMATE SEMIALDEHYDE DEHYDROGENASE"/>
    <property type="match status" value="1"/>
</dbReference>
<evidence type="ECO:0000256" key="7">
    <source>
        <dbReference type="ARBA" id="ARBA00049024"/>
    </source>
</evidence>
<evidence type="ECO:0000256" key="2">
    <source>
        <dbReference type="ARBA" id="ARBA00013002"/>
    </source>
</evidence>
<feature type="transmembrane region" description="Helical" evidence="12">
    <location>
        <begin position="459"/>
        <end position="480"/>
    </location>
</feature>
<comment type="pathway">
    <text evidence="1">Amino-acid biosynthesis; L-proline biosynthesis; L-glutamate 5-semialdehyde from L-glutamate: step 2/2.</text>
</comment>
<keyword evidence="12" id="KW-0812">Transmembrane</keyword>
<comment type="function">
    <text evidence="8">Catalyzes the NADPH dependent reduction of L-gamma-glutamyl 5-phosphate into L-glutamate 5-semialdehyde and phosphate. The product spontaneously undergoes cyclization to form 1-pyrroline-5-carboxylate.</text>
</comment>
<reference evidence="14" key="1">
    <citation type="submission" date="2021-01" db="EMBL/GenBank/DDBJ databases">
        <authorList>
            <person name="Corre E."/>
            <person name="Pelletier E."/>
            <person name="Niang G."/>
            <person name="Scheremetjew M."/>
            <person name="Finn R."/>
            <person name="Kale V."/>
            <person name="Holt S."/>
            <person name="Cochrane G."/>
            <person name="Meng A."/>
            <person name="Brown T."/>
            <person name="Cohen L."/>
        </authorList>
    </citation>
    <scope>NUCLEOTIDE SEQUENCE</scope>
    <source>
        <strain evidence="14">CCMP1374</strain>
    </source>
</reference>
<dbReference type="GO" id="GO:0004350">
    <property type="term" value="F:glutamate-5-semialdehyde dehydrogenase activity"/>
    <property type="evidence" value="ECO:0007669"/>
    <property type="project" value="UniProtKB-EC"/>
</dbReference>
<keyword evidence="4" id="KW-0641">Proline biosynthesis</keyword>
<dbReference type="EC" id="1.2.1.41" evidence="2"/>
<dbReference type="InterPro" id="IPR016162">
    <property type="entry name" value="Ald_DH_N"/>
</dbReference>
<dbReference type="PANTHER" id="PTHR11063:SF8">
    <property type="entry name" value="DELTA-1-PYRROLINE-5-CARBOXYLATE SYNTHASE"/>
    <property type="match status" value="1"/>
</dbReference>
<accession>A0A7S0I574</accession>
<evidence type="ECO:0000256" key="9">
    <source>
        <dbReference type="ARBA" id="ARBA00060997"/>
    </source>
</evidence>
<evidence type="ECO:0000259" key="13">
    <source>
        <dbReference type="Pfam" id="PF00171"/>
    </source>
</evidence>
<keyword evidence="12" id="KW-1133">Transmembrane helix</keyword>
<proteinExistence type="inferred from homology"/>
<protein>
    <recommendedName>
        <fullName evidence="2">glutamate-5-semialdehyde dehydrogenase</fullName>
        <ecNumber evidence="2">1.2.1.41</ecNumber>
    </recommendedName>
    <alternativeName>
        <fullName evidence="11">Glutamate-5-semialdehyde dehydrogenase</fullName>
    </alternativeName>
    <alternativeName>
        <fullName evidence="10">Glutamyl-gamma-semialdehyde dehydrogenase</fullName>
    </alternativeName>
</protein>
<dbReference type="InterPro" id="IPR016163">
    <property type="entry name" value="Ald_DH_C"/>
</dbReference>
<name>A0A7S0I574_9EUKA</name>
<keyword evidence="6" id="KW-0560">Oxidoreductase</keyword>
<dbReference type="Gene3D" id="3.40.605.10">
    <property type="entry name" value="Aldehyde Dehydrogenase, Chain A, domain 1"/>
    <property type="match status" value="1"/>
</dbReference>
<evidence type="ECO:0000256" key="10">
    <source>
        <dbReference type="ARBA" id="ARBA00075718"/>
    </source>
</evidence>